<gene>
    <name evidence="1" type="ORF">ACFSAU_13510</name>
</gene>
<sequence length="40" mass="4395">MYFTHLNHTNPVLDDGSWESEALSDAGAHVVEPGQHFDLG</sequence>
<accession>A0ABD6BUY8</accession>
<comment type="caution">
    <text evidence="1">The sequence shown here is derived from an EMBL/GenBank/DDBJ whole genome shotgun (WGS) entry which is preliminary data.</text>
</comment>
<proteinExistence type="predicted"/>
<evidence type="ECO:0000313" key="2">
    <source>
        <dbReference type="Proteomes" id="UP001597139"/>
    </source>
</evidence>
<evidence type="ECO:0000313" key="1">
    <source>
        <dbReference type="EMBL" id="MFD1568508.1"/>
    </source>
</evidence>
<dbReference type="Proteomes" id="UP001597139">
    <property type="component" value="Unassembled WGS sequence"/>
</dbReference>
<dbReference type="InterPro" id="IPR036866">
    <property type="entry name" value="RibonucZ/Hydroxyglut_hydro"/>
</dbReference>
<reference evidence="1 2" key="1">
    <citation type="journal article" date="2019" name="Int. J. Syst. Evol. Microbiol.">
        <title>The Global Catalogue of Microorganisms (GCM) 10K type strain sequencing project: providing services to taxonomists for standard genome sequencing and annotation.</title>
        <authorList>
            <consortium name="The Broad Institute Genomics Platform"/>
            <consortium name="The Broad Institute Genome Sequencing Center for Infectious Disease"/>
            <person name="Wu L."/>
            <person name="Ma J."/>
        </authorList>
    </citation>
    <scope>NUCLEOTIDE SEQUENCE [LARGE SCALE GENOMIC DNA]</scope>
    <source>
        <strain evidence="1 2">CGMCC 1.12859</strain>
    </source>
</reference>
<protein>
    <recommendedName>
        <fullName evidence="3">MBL fold metallo-hydrolase</fullName>
    </recommendedName>
</protein>
<evidence type="ECO:0008006" key="3">
    <source>
        <dbReference type="Google" id="ProtNLM"/>
    </source>
</evidence>
<keyword evidence="2" id="KW-1185">Reference proteome</keyword>
<organism evidence="1 2">
    <name type="scientific">Halolamina litorea</name>
    <dbReference type="NCBI Taxonomy" id="1515593"/>
    <lineage>
        <taxon>Archaea</taxon>
        <taxon>Methanobacteriati</taxon>
        <taxon>Methanobacteriota</taxon>
        <taxon>Stenosarchaea group</taxon>
        <taxon>Halobacteria</taxon>
        <taxon>Halobacteriales</taxon>
        <taxon>Haloferacaceae</taxon>
    </lineage>
</organism>
<dbReference type="AlphaFoldDB" id="A0ABD6BUY8"/>
<name>A0ABD6BUY8_9EURY</name>
<dbReference type="EMBL" id="JBHUCZ010000012">
    <property type="protein sequence ID" value="MFD1568508.1"/>
    <property type="molecule type" value="Genomic_DNA"/>
</dbReference>
<dbReference type="RefSeq" id="WP_267648008.1">
    <property type="nucleotide sequence ID" value="NZ_JANHGR010000003.1"/>
</dbReference>
<dbReference type="Gene3D" id="3.60.15.10">
    <property type="entry name" value="Ribonuclease Z/Hydroxyacylglutathione hydrolase-like"/>
    <property type="match status" value="1"/>
</dbReference>